<feature type="compositionally biased region" description="Pro residues" evidence="1">
    <location>
        <begin position="235"/>
        <end position="246"/>
    </location>
</feature>
<feature type="compositionally biased region" description="Basic and acidic residues" evidence="1">
    <location>
        <begin position="388"/>
        <end position="397"/>
    </location>
</feature>
<protein>
    <recommendedName>
        <fullName evidence="2">Transcription elongation factor Eaf N-terminal domain-containing protein</fullName>
    </recommendedName>
</protein>
<gene>
    <name evidence="3" type="ORF">FGG08_002832</name>
</gene>
<feature type="region of interest" description="Disordered" evidence="1">
    <location>
        <begin position="330"/>
        <end position="430"/>
    </location>
</feature>
<evidence type="ECO:0000313" key="3">
    <source>
        <dbReference type="EMBL" id="KAH0542784.1"/>
    </source>
</evidence>
<proteinExistence type="predicted"/>
<feature type="domain" description="Transcription elongation factor Eaf N-terminal" evidence="2">
    <location>
        <begin position="18"/>
        <end position="125"/>
    </location>
</feature>
<feature type="compositionally biased region" description="Basic and acidic residues" evidence="1">
    <location>
        <begin position="168"/>
        <end position="178"/>
    </location>
</feature>
<feature type="compositionally biased region" description="Basic residues" evidence="1">
    <location>
        <begin position="222"/>
        <end position="232"/>
    </location>
</feature>
<comment type="caution">
    <text evidence="3">The sequence shown here is derived from an EMBL/GenBank/DDBJ whole genome shotgun (WGS) entry which is preliminary data.</text>
</comment>
<feature type="region of interest" description="Disordered" evidence="1">
    <location>
        <begin position="32"/>
        <end position="52"/>
    </location>
</feature>
<dbReference type="Proteomes" id="UP000698800">
    <property type="component" value="Unassembled WGS sequence"/>
</dbReference>
<dbReference type="OrthoDB" id="125903at2759"/>
<dbReference type="InterPro" id="IPR019194">
    <property type="entry name" value="Tscrpt_elong_fac_Eaf_N"/>
</dbReference>
<sequence length="480" mass="51858">MANTTSVGAIDPMKSKRYPVYLSDSILKKDKKGQSLHTGIRYNHKPTQTSASRSTIITPSTATTGLYNLSMVDDDGSEKPSTYEYVGGRSSASSNDYALIYNPSKEGFVLDKVDSNFNFNLTSTPRQEDSQKLIQQCPQLNLKDEDPNSGEDSLFSDDDGEFDEDGEPQEKNPYDFRHFLKKRRTSSLEGNIDDTQQEAPVSSVTTPNPTPRIVQRPAATNTKRKSAPKTKNKPIPQPRKPPPSPPKDSSDLSSVGNVSSPEAMIEAADSEDRDAHDDADEQEEQEVKYGGLTIEMDSDDDTQHKRRLGGRSPFFSSGALSARLTSAAPISLSAASSVSPASRRGSPGRDGLGISFPKSGHDSSDSESDVDNDENGLERSAAPVVRAADSDVDRDGDVLMLPSPVVTGSHLVHHGQRSAPTLPPGADEDADELGNLEAELEQAFESGDDGIAQGVPISLNSYAANRPRRAEENESESEEE</sequence>
<name>A0A9P8L453_9PEZI</name>
<feature type="compositionally biased region" description="Low complexity" evidence="1">
    <location>
        <begin position="251"/>
        <end position="260"/>
    </location>
</feature>
<dbReference type="EMBL" id="JAGHQL010000046">
    <property type="protein sequence ID" value="KAH0542784.1"/>
    <property type="molecule type" value="Genomic_DNA"/>
</dbReference>
<feature type="region of interest" description="Disordered" evidence="1">
    <location>
        <begin position="447"/>
        <end position="480"/>
    </location>
</feature>
<feature type="compositionally biased region" description="Acidic residues" evidence="1">
    <location>
        <begin position="268"/>
        <end position="284"/>
    </location>
</feature>
<evidence type="ECO:0000259" key="2">
    <source>
        <dbReference type="Pfam" id="PF09816"/>
    </source>
</evidence>
<feature type="compositionally biased region" description="Acidic residues" evidence="1">
    <location>
        <begin position="154"/>
        <end position="167"/>
    </location>
</feature>
<organism evidence="3 4">
    <name type="scientific">Glutinoglossum americanum</name>
    <dbReference type="NCBI Taxonomy" id="1670608"/>
    <lineage>
        <taxon>Eukaryota</taxon>
        <taxon>Fungi</taxon>
        <taxon>Dikarya</taxon>
        <taxon>Ascomycota</taxon>
        <taxon>Pezizomycotina</taxon>
        <taxon>Geoglossomycetes</taxon>
        <taxon>Geoglossales</taxon>
        <taxon>Geoglossaceae</taxon>
        <taxon>Glutinoglossum</taxon>
    </lineage>
</organism>
<dbReference type="Pfam" id="PF09816">
    <property type="entry name" value="EAF"/>
    <property type="match status" value="1"/>
</dbReference>
<accession>A0A9P8L453</accession>
<feature type="compositionally biased region" description="Acidic residues" evidence="1">
    <location>
        <begin position="365"/>
        <end position="375"/>
    </location>
</feature>
<evidence type="ECO:0000313" key="4">
    <source>
        <dbReference type="Proteomes" id="UP000698800"/>
    </source>
</evidence>
<feature type="region of interest" description="Disordered" evidence="1">
    <location>
        <begin position="138"/>
        <end position="317"/>
    </location>
</feature>
<dbReference type="AlphaFoldDB" id="A0A9P8L453"/>
<reference evidence="3" key="1">
    <citation type="submission" date="2021-03" db="EMBL/GenBank/DDBJ databases">
        <title>Comparative genomics and phylogenomic investigation of the class Geoglossomycetes provide insights into ecological specialization and systematics.</title>
        <authorList>
            <person name="Melie T."/>
            <person name="Pirro S."/>
            <person name="Miller A.N."/>
            <person name="Quandt A."/>
        </authorList>
    </citation>
    <scope>NUCLEOTIDE SEQUENCE</scope>
    <source>
        <strain evidence="3">GBOQ0MN5Z8</strain>
    </source>
</reference>
<feature type="compositionally biased region" description="Low complexity" evidence="1">
    <location>
        <begin position="330"/>
        <end position="345"/>
    </location>
</feature>
<keyword evidence="4" id="KW-1185">Reference proteome</keyword>
<evidence type="ECO:0000256" key="1">
    <source>
        <dbReference type="SAM" id="MobiDB-lite"/>
    </source>
</evidence>